<protein>
    <submittedName>
        <fullName evidence="1">Saccharopine dehydrogenase</fullName>
    </submittedName>
</protein>
<dbReference type="EMBL" id="LFBV01000007">
    <property type="protein sequence ID" value="OKH92257.1"/>
    <property type="molecule type" value="Genomic_DNA"/>
</dbReference>
<dbReference type="SUPFAM" id="SSF51735">
    <property type="entry name" value="NAD(P)-binding Rossmann-fold domains"/>
    <property type="match status" value="1"/>
</dbReference>
<dbReference type="Gene3D" id="3.40.50.720">
    <property type="entry name" value="NAD(P)-binding Rossmann-like Domain"/>
    <property type="match status" value="1"/>
</dbReference>
<keyword evidence="2" id="KW-1185">Reference proteome</keyword>
<gene>
    <name evidence="1" type="ORF">AB852_25370</name>
</gene>
<evidence type="ECO:0000313" key="1">
    <source>
        <dbReference type="EMBL" id="OKH92257.1"/>
    </source>
</evidence>
<organism evidence="1 2">
    <name type="scientific">Streptomyces uncialis</name>
    <dbReference type="NCBI Taxonomy" id="1048205"/>
    <lineage>
        <taxon>Bacteria</taxon>
        <taxon>Bacillati</taxon>
        <taxon>Actinomycetota</taxon>
        <taxon>Actinomycetes</taxon>
        <taxon>Kitasatosporales</taxon>
        <taxon>Streptomycetaceae</taxon>
        <taxon>Streptomyces</taxon>
    </lineage>
</organism>
<sequence length="365" mass="38366">MNHAPHDQLTHDPDGPVLLVGGYGTVGAELTRMAAPHWPLLLAGRTVARGADLARETGATTVRWDLADPEPFASAVRAVVSVVNDPDDRVLRAALDGGVPYVDLTRWTARVQRAVTVAALRRPTAPVLLSSAWMGGVISLAVAALAHELGGADTVDVAIRWDLNDRAGTDSVEFMDRLGLDYEIVEDGRRRSVAPLGDARRVRIGAFPTRVARIDTPEQFTLPLTLGTTTAVTRIGFDSAASTTALLAAKRIGFFRWGRGDRFTSARRSLLYAPGDGGTALVRVDVTHGGRTRTATLTDPAGQAHLTAVGGLLGLRRVLGADGAPAPTGVVLPEQTPLPDGVAAALAAQGVTLDTARDRTAERAA</sequence>
<comment type="caution">
    <text evidence="1">The sequence shown here is derived from an EMBL/GenBank/DDBJ whole genome shotgun (WGS) entry which is preliminary data.</text>
</comment>
<accession>A0A1Q4V349</accession>
<proteinExistence type="predicted"/>
<dbReference type="AlphaFoldDB" id="A0A1Q4V349"/>
<dbReference type="RefSeq" id="WP_073792582.1">
    <property type="nucleotide sequence ID" value="NZ_CP108638.1"/>
</dbReference>
<name>A0A1Q4V349_9ACTN</name>
<evidence type="ECO:0000313" key="2">
    <source>
        <dbReference type="Proteomes" id="UP000186455"/>
    </source>
</evidence>
<reference evidence="1 2" key="1">
    <citation type="submission" date="2015-06" db="EMBL/GenBank/DDBJ databases">
        <title>Cloning and characterization of the uncialamcin biosynthetic gene cluster.</title>
        <authorList>
            <person name="Yan X."/>
            <person name="Huang T."/>
            <person name="Ge H."/>
            <person name="Shen B."/>
        </authorList>
    </citation>
    <scope>NUCLEOTIDE SEQUENCE [LARGE SCALE GENOMIC DNA]</scope>
    <source>
        <strain evidence="1 2">DCA2648</strain>
    </source>
</reference>
<dbReference type="Proteomes" id="UP000186455">
    <property type="component" value="Unassembled WGS sequence"/>
</dbReference>
<dbReference type="InterPro" id="IPR036291">
    <property type="entry name" value="NAD(P)-bd_dom_sf"/>
</dbReference>
<dbReference type="STRING" id="1048205.AB852_25370"/>